<dbReference type="RefSeq" id="WP_282704852.1">
    <property type="nucleotide sequence ID" value="NZ_JAAGKO020000061.1"/>
</dbReference>
<evidence type="ECO:0000313" key="3">
    <source>
        <dbReference type="Proteomes" id="UP001156398"/>
    </source>
</evidence>
<organism evidence="2 3">
    <name type="scientific">Streptantibioticus silvisoli</name>
    <dbReference type="NCBI Taxonomy" id="2705255"/>
    <lineage>
        <taxon>Bacteria</taxon>
        <taxon>Bacillati</taxon>
        <taxon>Actinomycetota</taxon>
        <taxon>Actinomycetes</taxon>
        <taxon>Kitasatosporales</taxon>
        <taxon>Streptomycetaceae</taxon>
        <taxon>Streptantibioticus</taxon>
    </lineage>
</organism>
<evidence type="ECO:0000256" key="1">
    <source>
        <dbReference type="SAM" id="Phobius"/>
    </source>
</evidence>
<gene>
    <name evidence="2" type="ORF">POF43_029405</name>
</gene>
<protein>
    <submittedName>
        <fullName evidence="2">Uncharacterized protein</fullName>
    </submittedName>
</protein>
<keyword evidence="1" id="KW-1133">Transmembrane helix</keyword>
<comment type="caution">
    <text evidence="2">The sequence shown here is derived from an EMBL/GenBank/DDBJ whole genome shotgun (WGS) entry which is preliminary data.</text>
</comment>
<proteinExistence type="predicted"/>
<accession>A0ABT6W7S1</accession>
<reference evidence="2 3" key="1">
    <citation type="submission" date="2023-05" db="EMBL/GenBank/DDBJ databases">
        <title>Streptantibioticus silvisoli sp. nov., acidotolerant actinomycetes 1 from pine litter.</title>
        <authorList>
            <person name="Swiecimska M."/>
            <person name="Golinska P."/>
            <person name="Sangal V."/>
            <person name="Wachnowicz B."/>
            <person name="Goodfellow M."/>
        </authorList>
    </citation>
    <scope>NUCLEOTIDE SEQUENCE [LARGE SCALE GENOMIC DNA]</scope>
    <source>
        <strain evidence="2 3">SL54</strain>
    </source>
</reference>
<keyword evidence="1" id="KW-0472">Membrane</keyword>
<sequence>MDRAGSARWPGSATSSLVSPASPVVIVCVTVCVMACVRGFVTGFFAGFITVSGDEDGGGGRFVPPFGESKGYFSGW</sequence>
<keyword evidence="3" id="KW-1185">Reference proteome</keyword>
<dbReference type="EMBL" id="JAAGKO020000061">
    <property type="protein sequence ID" value="MDI5966800.1"/>
    <property type="molecule type" value="Genomic_DNA"/>
</dbReference>
<dbReference type="Proteomes" id="UP001156398">
    <property type="component" value="Unassembled WGS sequence"/>
</dbReference>
<keyword evidence="1" id="KW-0812">Transmembrane</keyword>
<feature type="transmembrane region" description="Helical" evidence="1">
    <location>
        <begin position="24"/>
        <end position="51"/>
    </location>
</feature>
<evidence type="ECO:0000313" key="2">
    <source>
        <dbReference type="EMBL" id="MDI5966800.1"/>
    </source>
</evidence>
<name>A0ABT6W7S1_9ACTN</name>